<dbReference type="EMBL" id="CP060731">
    <property type="protein sequence ID" value="QNN76620.1"/>
    <property type="molecule type" value="Genomic_DNA"/>
</dbReference>
<evidence type="ECO:0000313" key="1">
    <source>
        <dbReference type="EMBL" id="QNN76620.1"/>
    </source>
</evidence>
<dbReference type="OrthoDB" id="6042000at2"/>
<dbReference type="GeneID" id="81471653"/>
<evidence type="ECO:0000313" key="2">
    <source>
        <dbReference type="Proteomes" id="UP000515838"/>
    </source>
</evidence>
<dbReference type="RefSeq" id="WP_162108790.1">
    <property type="nucleotide sequence ID" value="NZ_CP060731.1"/>
</dbReference>
<reference evidence="1 2" key="1">
    <citation type="submission" date="2020-08" db="EMBL/GenBank/DDBJ databases">
        <title>Streptomycin Non-resistant strain, P. mexicana.</title>
        <authorList>
            <person name="Ganesh-Kumar S."/>
            <person name="Zhe T."/>
            <person name="Yu Z."/>
            <person name="Min Y."/>
        </authorList>
    </citation>
    <scope>NUCLEOTIDE SEQUENCE [LARGE SCALE GENOMIC DNA]</scope>
    <source>
        <strain evidence="1 2">GTZY2</strain>
    </source>
</reference>
<proteinExistence type="predicted"/>
<dbReference type="Proteomes" id="UP000515838">
    <property type="component" value="Chromosome"/>
</dbReference>
<organism evidence="1 2">
    <name type="scientific">Pseudoxanthomonas mexicana</name>
    <dbReference type="NCBI Taxonomy" id="128785"/>
    <lineage>
        <taxon>Bacteria</taxon>
        <taxon>Pseudomonadati</taxon>
        <taxon>Pseudomonadota</taxon>
        <taxon>Gammaproteobacteria</taxon>
        <taxon>Lysobacterales</taxon>
        <taxon>Lysobacteraceae</taxon>
        <taxon>Pseudoxanthomonas</taxon>
    </lineage>
</organism>
<protein>
    <submittedName>
        <fullName evidence="1">Uncharacterized protein</fullName>
    </submittedName>
</protein>
<accession>A0A7G9T945</accession>
<sequence>MSLIEALPDVASASDFTLLEGLYQLTVTGHTSDWEFERLNNAVYERLMSTYSSAEVGSVHAVHSLVD</sequence>
<dbReference type="AlphaFoldDB" id="A0A7G9T945"/>
<gene>
    <name evidence="1" type="ORF">IAE60_11765</name>
</gene>
<name>A0A7G9T945_PSEMX</name>